<gene>
    <name evidence="2" type="ORF">NEQG_01662</name>
</gene>
<name>I3EG71_NEMP3</name>
<proteinExistence type="predicted"/>
<feature type="coiled-coil region" evidence="1">
    <location>
        <begin position="21"/>
        <end position="55"/>
    </location>
</feature>
<dbReference type="Proteomes" id="UP000002872">
    <property type="component" value="Unassembled WGS sequence"/>
</dbReference>
<organism evidence="2 3">
    <name type="scientific">Nematocida parisii (strain ERTm3)</name>
    <name type="common">Nematode killer fungus</name>
    <dbReference type="NCBI Taxonomy" id="935791"/>
    <lineage>
        <taxon>Eukaryota</taxon>
        <taxon>Fungi</taxon>
        <taxon>Fungi incertae sedis</taxon>
        <taxon>Microsporidia</taxon>
        <taxon>Nematocida</taxon>
    </lineage>
</organism>
<protein>
    <submittedName>
        <fullName evidence="2">Uncharacterized protein</fullName>
    </submittedName>
</protein>
<dbReference type="OMA" id="DMGDRET"/>
<dbReference type="HOGENOM" id="CLU_2850224_0_0_1"/>
<sequence length="65" mass="7697">MDMGDRETRREETEKELDIRVGELTNLMKIFREKVDNLEKTVHSLEVKMVDYIQDLTKAKGEIDI</sequence>
<keyword evidence="1" id="KW-0175">Coiled coil</keyword>
<evidence type="ECO:0000256" key="1">
    <source>
        <dbReference type="SAM" id="Coils"/>
    </source>
</evidence>
<evidence type="ECO:0000313" key="3">
    <source>
        <dbReference type="Proteomes" id="UP000002872"/>
    </source>
</evidence>
<dbReference type="OrthoDB" id="2192939at2759"/>
<keyword evidence="3" id="KW-1185">Reference proteome</keyword>
<dbReference type="VEuPathDB" id="MicrosporidiaDB:NEQG_01662"/>
<accession>I3EG71</accession>
<reference evidence="2" key="1">
    <citation type="submission" date="2011-01" db="EMBL/GenBank/DDBJ databases">
        <title>The Genome Sequence of Nematocida parisii strain ERTm3.</title>
        <authorList>
            <consortium name="The Broad Institute Genome Sequencing Platform"/>
            <consortium name="The Broad Institute Genome Sequencing Center for Infectious Disease"/>
            <person name="Cuomo C."/>
            <person name="Troemel E."/>
            <person name="Young S.K."/>
            <person name="Zeng Q."/>
            <person name="Gargeya S."/>
            <person name="Fitzgerald M."/>
            <person name="Haas B."/>
            <person name="Abouelleil A."/>
            <person name="Alvarado L."/>
            <person name="Arachchi H.M."/>
            <person name="Berlin A."/>
            <person name="Chapman S.B."/>
            <person name="Gearin G."/>
            <person name="Goldberg J."/>
            <person name="Griggs A."/>
            <person name="Gujja S."/>
            <person name="Hansen M."/>
            <person name="Heiman D."/>
            <person name="Howarth C."/>
            <person name="Larimer J."/>
            <person name="Lui A."/>
            <person name="MacDonald P.J.P."/>
            <person name="McCowen C."/>
            <person name="Montmayeur A."/>
            <person name="Murphy C."/>
            <person name="Neiman D."/>
            <person name="Pearson M."/>
            <person name="Priest M."/>
            <person name="Roberts A."/>
            <person name="Saif S."/>
            <person name="Shea T."/>
            <person name="Sisk P."/>
            <person name="Stolte C."/>
            <person name="Sykes S."/>
            <person name="Wortman J."/>
            <person name="Nusbaum C."/>
            <person name="Birren B."/>
        </authorList>
    </citation>
    <scope>NUCLEOTIDE SEQUENCE</scope>
    <source>
        <strain evidence="2">ERTm3</strain>
    </source>
</reference>
<evidence type="ECO:0000313" key="2">
    <source>
        <dbReference type="EMBL" id="EIJ88218.1"/>
    </source>
</evidence>
<dbReference type="EMBL" id="GL870879">
    <property type="protein sequence ID" value="EIJ88218.1"/>
    <property type="molecule type" value="Genomic_DNA"/>
</dbReference>
<dbReference type="InParanoid" id="I3EG71"/>
<dbReference type="AlphaFoldDB" id="I3EG71"/>